<dbReference type="EMBL" id="CAMAPF010000128">
    <property type="protein sequence ID" value="CAH9104618.1"/>
    <property type="molecule type" value="Genomic_DNA"/>
</dbReference>
<dbReference type="GO" id="GO:0005652">
    <property type="term" value="C:nuclear lamina"/>
    <property type="evidence" value="ECO:0007669"/>
    <property type="project" value="UniProtKB-SubCell"/>
</dbReference>
<dbReference type="PANTHER" id="PTHR31908">
    <property type="entry name" value="PROTEIN CROWDED NUCLEI 4"/>
    <property type="match status" value="1"/>
</dbReference>
<sequence>MFTPQKKSWPALSINPRVETGGPLRTPTPPTIGKGKAVAFVDGPPPPPPPVALLSDNGVRGVRDTESMEDWRRFKEAGLLDEAAMERQDREALLEKAERLERELFDYQYNMGLLLIEKKEWTSKHNELEEELAVAREIVKREKTAHLIAIAEVEKREEKLRNALGYEKQCVADLEKALRETQTEYEQIKLASEAKIADASALEAGFQDRSLEVQEKLHMADAKLAEANRKNLELDMKLHELDARESVLKTERLSFNAEREAHEVTFFKHKHDLQEWERKLQEREQKLCDSRRILNEREEKTNELDRVLSLKEKKVEDEQKKLDIAKLALKEREVDVNNRLEQLIGKEQKAESRRVDLERKENELNTLAENLNRREAVEIQKLIDKKRDSLEAEMQKFEMELEEKRNLFDEEMKSKRDDLQKKEAELNHLEGKIKKQEQALDKKSERVKDREKDIDIKSKELKDKEKSVKSEEKRLEQIKKDISFDKESLLVLKDELEKMKSVVSEKEMHICEEVEKLRITESEREEHLRLQAELKQAIEKCRVEHEMLLKEGEELKKDKKKFEDEWEALDEKRAAIAKGLESIREEKEMLEKLQRDTHERIRNNKATTEDYIKRELEAIKAEKESFAAMMKQERLMLSEKAENDYNQLLHGFEARRIDLETDMHNKQEQMERVLQEKKKAFEEEKAREFSKLCSLKDSADKEIEEVKSERLMLEKEKQEIFANRKKLEEHQLEMRKDIEELAVVSKKLKGQREHFVKERCQFLSLVERIKNCERCGEIAHNYTVSDVNLVEMENSEASLSALGDEILHKVASYVEKSPAAAEKNLSDSGGRVSWLRKCTKIFKLSPNKNNQNLESTSYAPEIRVSEGPSSTHVDNNKQDVPQESQQSDISVRRARGRKPNYGIRRTHSVKAVVEDAKAILGGNNSESTLPDDDNHSKDLVELSRADSSTATTRRKRTRGQSSKLSWAEEDGDDSEGHSESITMGGRRKRRQTTTPSLPNNPVGKRYNLRHRNPGTTVGKASVSTNEHNNGNYEVTTGNMEVPSARVVSKIADQNGHQTTLIQAGSTKVTETRTVSSSRATKLKTPRSGKGNTVTLVDKTNSSEEVNGTPEFNEEDEYDSTLHPEEDVDSDSDESDGPGQASIGKKLWTFFTS</sequence>
<feature type="coiled-coil region" evidence="5">
    <location>
        <begin position="656"/>
        <end position="733"/>
    </location>
</feature>
<comment type="subcellular location">
    <subcellularLocation>
        <location evidence="3">Nucleus lamina</location>
    </subcellularLocation>
</comment>
<feature type="compositionally biased region" description="Polar residues" evidence="6">
    <location>
        <begin position="1089"/>
        <end position="1105"/>
    </location>
</feature>
<evidence type="ECO:0000256" key="5">
    <source>
        <dbReference type="SAM" id="Coils"/>
    </source>
</evidence>
<dbReference type="PANTHER" id="PTHR31908:SF9">
    <property type="entry name" value="PROTEIN CROWDED NUCLEI 3"/>
    <property type="match status" value="1"/>
</dbReference>
<feature type="region of interest" description="Disordered" evidence="6">
    <location>
        <begin position="1074"/>
        <end position="1152"/>
    </location>
</feature>
<feature type="region of interest" description="Disordered" evidence="6">
    <location>
        <begin position="430"/>
        <end position="451"/>
    </location>
</feature>
<reference evidence="7" key="1">
    <citation type="submission" date="2022-07" db="EMBL/GenBank/DDBJ databases">
        <authorList>
            <person name="Macas J."/>
            <person name="Novak P."/>
            <person name="Neumann P."/>
        </authorList>
    </citation>
    <scope>NUCLEOTIDE SEQUENCE</scope>
</reference>
<feature type="region of interest" description="Disordered" evidence="6">
    <location>
        <begin position="942"/>
        <end position="1031"/>
    </location>
</feature>
<dbReference type="AlphaFoldDB" id="A0AAV0DMQ1"/>
<evidence type="ECO:0000313" key="8">
    <source>
        <dbReference type="Proteomes" id="UP001152523"/>
    </source>
</evidence>
<protein>
    <recommendedName>
        <fullName evidence="9">Nuclear matrix constituent protein 1-like protein</fullName>
    </recommendedName>
</protein>
<evidence type="ECO:0000256" key="2">
    <source>
        <dbReference type="ARBA" id="ARBA00023242"/>
    </source>
</evidence>
<organism evidence="7 8">
    <name type="scientific">Cuscuta epithymum</name>
    <dbReference type="NCBI Taxonomy" id="186058"/>
    <lineage>
        <taxon>Eukaryota</taxon>
        <taxon>Viridiplantae</taxon>
        <taxon>Streptophyta</taxon>
        <taxon>Embryophyta</taxon>
        <taxon>Tracheophyta</taxon>
        <taxon>Spermatophyta</taxon>
        <taxon>Magnoliopsida</taxon>
        <taxon>eudicotyledons</taxon>
        <taxon>Gunneridae</taxon>
        <taxon>Pentapetalae</taxon>
        <taxon>asterids</taxon>
        <taxon>lamiids</taxon>
        <taxon>Solanales</taxon>
        <taxon>Convolvulaceae</taxon>
        <taxon>Cuscuteae</taxon>
        <taxon>Cuscuta</taxon>
        <taxon>Cuscuta subgen. Cuscuta</taxon>
    </lineage>
</organism>
<dbReference type="GO" id="GO:0006997">
    <property type="term" value="P:nucleus organization"/>
    <property type="evidence" value="ECO:0007669"/>
    <property type="project" value="InterPro"/>
</dbReference>
<proteinExistence type="inferred from homology"/>
<feature type="compositionally biased region" description="Acidic residues" evidence="6">
    <location>
        <begin position="1125"/>
        <end position="1135"/>
    </location>
</feature>
<evidence type="ECO:0000256" key="1">
    <source>
        <dbReference type="ARBA" id="ARBA00023054"/>
    </source>
</evidence>
<feature type="compositionally biased region" description="Basic residues" evidence="6">
    <location>
        <begin position="892"/>
        <end position="908"/>
    </location>
</feature>
<evidence type="ECO:0000256" key="6">
    <source>
        <dbReference type="SAM" id="MobiDB-lite"/>
    </source>
</evidence>
<keyword evidence="2" id="KW-0539">Nucleus</keyword>
<feature type="compositionally biased region" description="Polar residues" evidence="6">
    <location>
        <begin position="867"/>
        <end position="889"/>
    </location>
</feature>
<evidence type="ECO:0000256" key="4">
    <source>
        <dbReference type="ARBA" id="ARBA00024208"/>
    </source>
</evidence>
<keyword evidence="1 5" id="KW-0175">Coiled coil</keyword>
<feature type="region of interest" description="Disordered" evidence="6">
    <location>
        <begin position="864"/>
        <end position="908"/>
    </location>
</feature>
<keyword evidence="8" id="KW-1185">Reference proteome</keyword>
<dbReference type="InterPro" id="IPR040418">
    <property type="entry name" value="CRWN"/>
</dbReference>
<comment type="similarity">
    <text evidence="4">Belongs to the CRWN family.</text>
</comment>
<dbReference type="Proteomes" id="UP001152523">
    <property type="component" value="Unassembled WGS sequence"/>
</dbReference>
<feature type="compositionally biased region" description="Polar residues" evidence="6">
    <location>
        <begin position="1021"/>
        <end position="1031"/>
    </location>
</feature>
<accession>A0AAV0DMQ1</accession>
<comment type="caution">
    <text evidence="7">The sequence shown here is derived from an EMBL/GenBank/DDBJ whole genome shotgun (WGS) entry which is preliminary data.</text>
</comment>
<evidence type="ECO:0000256" key="3">
    <source>
        <dbReference type="ARBA" id="ARBA00024186"/>
    </source>
</evidence>
<evidence type="ECO:0008006" key="9">
    <source>
        <dbReference type="Google" id="ProtNLM"/>
    </source>
</evidence>
<feature type="coiled-coil region" evidence="5">
    <location>
        <begin position="80"/>
        <end position="145"/>
    </location>
</feature>
<gene>
    <name evidence="7" type="ORF">CEPIT_LOCUS16841</name>
</gene>
<evidence type="ECO:0000313" key="7">
    <source>
        <dbReference type="EMBL" id="CAH9104618.1"/>
    </source>
</evidence>
<feature type="coiled-coil region" evidence="5">
    <location>
        <begin position="520"/>
        <end position="600"/>
    </location>
</feature>
<name>A0AAV0DMQ1_9ASTE</name>
<feature type="region of interest" description="Disordered" evidence="6">
    <location>
        <begin position="1"/>
        <end position="59"/>
    </location>
</feature>